<dbReference type="Proteomes" id="UP000293952">
    <property type="component" value="Unassembled WGS sequence"/>
</dbReference>
<evidence type="ECO:0000313" key="12">
    <source>
        <dbReference type="Proteomes" id="UP000293952"/>
    </source>
</evidence>
<protein>
    <submittedName>
        <fullName evidence="11">TonB-dependent receptor</fullName>
    </submittedName>
</protein>
<evidence type="ECO:0000259" key="9">
    <source>
        <dbReference type="Pfam" id="PF07715"/>
    </source>
</evidence>
<keyword evidence="5" id="KW-0732">Signal</keyword>
<evidence type="ECO:0000256" key="7">
    <source>
        <dbReference type="ARBA" id="ARBA00023237"/>
    </source>
</evidence>
<dbReference type="InterPro" id="IPR037066">
    <property type="entry name" value="Plug_dom_sf"/>
</dbReference>
<evidence type="ECO:0000256" key="6">
    <source>
        <dbReference type="ARBA" id="ARBA00023136"/>
    </source>
</evidence>
<dbReference type="InterPro" id="IPR036942">
    <property type="entry name" value="Beta-barrel_TonB_sf"/>
</dbReference>
<comment type="subcellular location">
    <subcellularLocation>
        <location evidence="1 8">Cell outer membrane</location>
        <topology evidence="1 8">Multi-pass membrane protein</topology>
    </subcellularLocation>
</comment>
<feature type="domain" description="TonB-dependent receptor plug" evidence="9">
    <location>
        <begin position="157"/>
        <end position="231"/>
    </location>
</feature>
<keyword evidence="12" id="KW-1185">Reference proteome</keyword>
<evidence type="ECO:0000256" key="5">
    <source>
        <dbReference type="ARBA" id="ARBA00022729"/>
    </source>
</evidence>
<dbReference type="EMBL" id="SETE01000002">
    <property type="protein sequence ID" value="RYM34602.1"/>
    <property type="molecule type" value="Genomic_DNA"/>
</dbReference>
<comment type="caution">
    <text evidence="11">The sequence shown here is derived from an EMBL/GenBank/DDBJ whole genome shotgun (WGS) entry which is preliminary data.</text>
</comment>
<dbReference type="Pfam" id="PF14905">
    <property type="entry name" value="OMP_b-brl_3"/>
    <property type="match status" value="1"/>
</dbReference>
<dbReference type="PANTHER" id="PTHR30069">
    <property type="entry name" value="TONB-DEPENDENT OUTER MEMBRANE RECEPTOR"/>
    <property type="match status" value="1"/>
</dbReference>
<evidence type="ECO:0000256" key="1">
    <source>
        <dbReference type="ARBA" id="ARBA00004571"/>
    </source>
</evidence>
<keyword evidence="4 8" id="KW-0812">Transmembrane</keyword>
<reference evidence="11 12" key="1">
    <citation type="submission" date="2019-02" db="EMBL/GenBank/DDBJ databases">
        <title>Genome sequence of the sea-ice species Brumimicrobium glaciale.</title>
        <authorList>
            <person name="Bowman J.P."/>
        </authorList>
    </citation>
    <scope>NUCLEOTIDE SEQUENCE [LARGE SCALE GENOMIC DNA]</scope>
    <source>
        <strain evidence="11 12">IC156</strain>
    </source>
</reference>
<evidence type="ECO:0000259" key="10">
    <source>
        <dbReference type="Pfam" id="PF14905"/>
    </source>
</evidence>
<evidence type="ECO:0000313" key="11">
    <source>
        <dbReference type="EMBL" id="RYM34602.1"/>
    </source>
</evidence>
<evidence type="ECO:0000256" key="2">
    <source>
        <dbReference type="ARBA" id="ARBA00022448"/>
    </source>
</evidence>
<keyword evidence="7 8" id="KW-0998">Cell outer membrane</keyword>
<name>A0A4Q4KMP8_9FLAO</name>
<dbReference type="SUPFAM" id="SSF49478">
    <property type="entry name" value="Cna protein B-type domain"/>
    <property type="match status" value="1"/>
</dbReference>
<keyword evidence="2 8" id="KW-0813">Transport</keyword>
<feature type="domain" description="Outer membrane protein beta-barrel" evidence="10">
    <location>
        <begin position="385"/>
        <end position="794"/>
    </location>
</feature>
<accession>A0A4Q4KMP8</accession>
<keyword evidence="3 8" id="KW-1134">Transmembrane beta strand</keyword>
<dbReference type="InterPro" id="IPR012910">
    <property type="entry name" value="Plug_dom"/>
</dbReference>
<dbReference type="SUPFAM" id="SSF56935">
    <property type="entry name" value="Porins"/>
    <property type="match status" value="1"/>
</dbReference>
<keyword evidence="6 8" id="KW-0472">Membrane</keyword>
<dbReference type="OrthoDB" id="8764943at2"/>
<evidence type="ECO:0000256" key="3">
    <source>
        <dbReference type="ARBA" id="ARBA00022452"/>
    </source>
</evidence>
<dbReference type="GO" id="GO:0044718">
    <property type="term" value="P:siderophore transmembrane transport"/>
    <property type="evidence" value="ECO:0007669"/>
    <property type="project" value="TreeGrafter"/>
</dbReference>
<comment type="similarity">
    <text evidence="8">Belongs to the TonB-dependent receptor family.</text>
</comment>
<dbReference type="GO" id="GO:0015344">
    <property type="term" value="F:siderophore uptake transmembrane transporter activity"/>
    <property type="evidence" value="ECO:0007669"/>
    <property type="project" value="TreeGrafter"/>
</dbReference>
<dbReference type="PROSITE" id="PS52016">
    <property type="entry name" value="TONB_DEPENDENT_REC_3"/>
    <property type="match status" value="1"/>
</dbReference>
<sequence length="817" mass="93019">MQFYNFVAQFFSMRILLSLSLVLIGFTTFSQGQISLRVMDENNDPIEYANFRLFSPKDSSVVSGEYSAASGKIAMSDVPQGNYYAILSFFGFEDLTLKGINITKPNQKENLGTITMISLKSQEFEEVVIKGETSLMESSIDKRTYNVSEDMTAVGGGLTEVLNNIPSVEVDNDGNVSLRGSGSVTILIDGRQSALSSGDGALDGIPASAIERIELVTNPSAKYNPEGTAGIINIVLKKKKLRGINTNVQLSAASENLYSASVGFNIRNEKMNFYTNYSYRYREGFRNNFNERTSRIGDTIEFLNQKRLGTDFRESHTGKVGADFFIKENQVIGISASGTYTDRIRNGKQTNELYYNDELYQYWDREVYDPRNRNSIDLNANYKLDFNDKKGNLILAATQSIGDESSIGEFEEYYFNPDGTPAANNYRFQNQIREDYNSKFTLTADLVRNINDKMKYETGLQAIVNRQNESNFLEYYDTLTGGVIPDPNVNNELQFNEDIFSAYGIFGHQVTKKLKYQAGVRLEQAFTEPRLLTTNESFKNDYFSFFPSVHVVYGGKDKGELFASYSRRINRPGSRELNPFPTYSDPLNLMRGNPEIRPEYINSYELGYEKMWKKVSLTSTLYFKETVDRIQRIRQFYESGLSVTTFANVDESYDYGVELIGTYSPFSWWRNMISVNAYESRISANVGGTQLSNKGVSWDAKLNSTFSFFDNTTAIQVNAQYIAPRYTVQGFYQRNPGIDVGFTRTLMDKKLVLGVRVSDIFDQMGFYFEINDGDVVQKTDYKWTTRRLYLTLSYKFGNLTTKDKVLREKVKEAEMDE</sequence>
<proteinExistence type="inferred from homology"/>
<dbReference type="PANTHER" id="PTHR30069:SF29">
    <property type="entry name" value="HEMOGLOBIN AND HEMOGLOBIN-HAPTOGLOBIN-BINDING PROTEIN 1-RELATED"/>
    <property type="match status" value="1"/>
</dbReference>
<evidence type="ECO:0000256" key="4">
    <source>
        <dbReference type="ARBA" id="ARBA00022692"/>
    </source>
</evidence>
<keyword evidence="11" id="KW-0675">Receptor</keyword>
<dbReference type="GO" id="GO:0009279">
    <property type="term" value="C:cell outer membrane"/>
    <property type="evidence" value="ECO:0007669"/>
    <property type="project" value="UniProtKB-SubCell"/>
</dbReference>
<dbReference type="Gene3D" id="2.170.130.10">
    <property type="entry name" value="TonB-dependent receptor, plug domain"/>
    <property type="match status" value="1"/>
</dbReference>
<dbReference type="InterPro" id="IPR041700">
    <property type="entry name" value="OMP_b-brl_3"/>
</dbReference>
<gene>
    <name evidence="11" type="ORF">ERX46_04305</name>
</gene>
<dbReference type="InterPro" id="IPR039426">
    <property type="entry name" value="TonB-dep_rcpt-like"/>
</dbReference>
<evidence type="ECO:0000256" key="8">
    <source>
        <dbReference type="PROSITE-ProRule" id="PRU01360"/>
    </source>
</evidence>
<dbReference type="Pfam" id="PF07715">
    <property type="entry name" value="Plug"/>
    <property type="match status" value="1"/>
</dbReference>
<dbReference type="Gene3D" id="2.40.170.20">
    <property type="entry name" value="TonB-dependent receptor, beta-barrel domain"/>
    <property type="match status" value="1"/>
</dbReference>
<dbReference type="AlphaFoldDB" id="A0A4Q4KMP8"/>
<organism evidence="11 12">
    <name type="scientific">Brumimicrobium glaciale</name>
    <dbReference type="NCBI Taxonomy" id="200475"/>
    <lineage>
        <taxon>Bacteria</taxon>
        <taxon>Pseudomonadati</taxon>
        <taxon>Bacteroidota</taxon>
        <taxon>Flavobacteriia</taxon>
        <taxon>Flavobacteriales</taxon>
        <taxon>Crocinitomicaceae</taxon>
        <taxon>Brumimicrobium</taxon>
    </lineage>
</organism>